<evidence type="ECO:0000313" key="3">
    <source>
        <dbReference type="Proteomes" id="UP000018296"/>
    </source>
</evidence>
<dbReference type="InterPro" id="IPR006674">
    <property type="entry name" value="HD_domain"/>
</dbReference>
<dbReference type="Gene3D" id="1.10.3210.10">
    <property type="entry name" value="Hypothetical protein af1432"/>
    <property type="match status" value="1"/>
</dbReference>
<dbReference type="InterPro" id="IPR051094">
    <property type="entry name" value="Diverse_Catalytic_Enzymes"/>
</dbReference>
<dbReference type="PATRIC" id="fig|1395513.3.peg.3146"/>
<dbReference type="CDD" id="cd00077">
    <property type="entry name" value="HDc"/>
    <property type="match status" value="1"/>
</dbReference>
<evidence type="ECO:0000259" key="1">
    <source>
        <dbReference type="Pfam" id="PF01966"/>
    </source>
</evidence>
<accession>V6IW50</accession>
<dbReference type="PANTHER" id="PTHR35795:SF1">
    <property type="entry name" value="BIS(5'-NUCLEOSYL)-TETRAPHOSPHATASE, SYMMETRICAL"/>
    <property type="match status" value="1"/>
</dbReference>
<evidence type="ECO:0000313" key="2">
    <source>
        <dbReference type="EMBL" id="EST10746.1"/>
    </source>
</evidence>
<dbReference type="Proteomes" id="UP000018296">
    <property type="component" value="Unassembled WGS sequence"/>
</dbReference>
<dbReference type="RefSeq" id="WP_023511313.1">
    <property type="nucleotide sequence ID" value="NZ_AWTC01000018.1"/>
</dbReference>
<comment type="caution">
    <text evidence="2">The sequence shown here is derived from an EMBL/GenBank/DDBJ whole genome shotgun (WGS) entry which is preliminary data.</text>
</comment>
<dbReference type="AlphaFoldDB" id="V6IW50"/>
<gene>
    <name evidence="2" type="ORF">P343_15480</name>
</gene>
<dbReference type="SUPFAM" id="SSF109604">
    <property type="entry name" value="HD-domain/PDEase-like"/>
    <property type="match status" value="1"/>
</dbReference>
<sequence length="207" mass="24127">MLKLFDYINIPRLTNDFKTDIKKMYVQNNKQNVFEHVENVAAMNVEIANMFGLDINLCEVSAYCHDIAAIIRPIDMLNYVKDQNLYLDASEEQHPFLLHQRFSAMITKEIFKINDEKILSAIMHHTTLKANPSRYDMALFVADKLAWDQGGTPPFYQIVKNSLNESLDLASLAYIDFIFTNNMILSPHKWLSDAYQWLKEYVLHNKS</sequence>
<dbReference type="InterPro" id="IPR003607">
    <property type="entry name" value="HD/PDEase_dom"/>
</dbReference>
<proteinExistence type="predicted"/>
<feature type="domain" description="HD" evidence="1">
    <location>
        <begin position="33"/>
        <end position="147"/>
    </location>
</feature>
<dbReference type="GO" id="GO:0016787">
    <property type="term" value="F:hydrolase activity"/>
    <property type="evidence" value="ECO:0007669"/>
    <property type="project" value="UniProtKB-KW"/>
</dbReference>
<dbReference type="PANTHER" id="PTHR35795">
    <property type="entry name" value="SLR1885 PROTEIN"/>
    <property type="match status" value="1"/>
</dbReference>
<dbReference type="STRING" id="1395513.P343_15480"/>
<dbReference type="EMBL" id="AWTC01000018">
    <property type="protein sequence ID" value="EST10746.1"/>
    <property type="molecule type" value="Genomic_DNA"/>
</dbReference>
<name>V6IW50_9BACL</name>
<keyword evidence="3" id="KW-1185">Reference proteome</keyword>
<dbReference type="Pfam" id="PF01966">
    <property type="entry name" value="HD"/>
    <property type="match status" value="1"/>
</dbReference>
<dbReference type="eggNOG" id="COG1713">
    <property type="taxonomic scope" value="Bacteria"/>
</dbReference>
<protein>
    <submittedName>
        <fullName evidence="2">Hydrolase</fullName>
    </submittedName>
</protein>
<keyword evidence="2" id="KW-0378">Hydrolase</keyword>
<reference evidence="2 3" key="1">
    <citation type="journal article" date="2013" name="Genome Announc.">
        <title>Genome Sequence of Sporolactobacillus laevolacticus DSM442, an Efficient Polymer-Grade D-Lactate Producer from Agricultural Waste Cottonseed as a Nitrogen Source.</title>
        <authorList>
            <person name="Wang H."/>
            <person name="Wang L."/>
            <person name="Ju J."/>
            <person name="Yu B."/>
            <person name="Ma Y."/>
        </authorList>
    </citation>
    <scope>NUCLEOTIDE SEQUENCE [LARGE SCALE GENOMIC DNA]</scope>
    <source>
        <strain evidence="2 3">DSM 442</strain>
    </source>
</reference>
<organism evidence="2 3">
    <name type="scientific">Sporolactobacillus laevolacticus DSM 442</name>
    <dbReference type="NCBI Taxonomy" id="1395513"/>
    <lineage>
        <taxon>Bacteria</taxon>
        <taxon>Bacillati</taxon>
        <taxon>Bacillota</taxon>
        <taxon>Bacilli</taxon>
        <taxon>Bacillales</taxon>
        <taxon>Sporolactobacillaceae</taxon>
        <taxon>Sporolactobacillus</taxon>
    </lineage>
</organism>
<dbReference type="OrthoDB" id="5295945at2"/>